<dbReference type="EMBL" id="BNDZ01000003">
    <property type="protein sequence ID" value="GHI44161.1"/>
    <property type="molecule type" value="Genomic_DNA"/>
</dbReference>
<organism evidence="2 3">
    <name type="scientific">Streptomyces albidoflavus</name>
    <dbReference type="NCBI Taxonomy" id="1886"/>
    <lineage>
        <taxon>Bacteria</taxon>
        <taxon>Bacillati</taxon>
        <taxon>Actinomycetota</taxon>
        <taxon>Actinomycetes</taxon>
        <taxon>Kitasatosporales</taxon>
        <taxon>Streptomycetaceae</taxon>
        <taxon>Streptomyces</taxon>
        <taxon>Streptomyces albidoflavus group</taxon>
    </lineage>
</organism>
<comment type="caution">
    <text evidence="2">The sequence shown here is derived from an EMBL/GenBank/DDBJ whole genome shotgun (WGS) entry which is preliminary data.</text>
</comment>
<evidence type="ECO:0000256" key="1">
    <source>
        <dbReference type="SAM" id="MobiDB-lite"/>
    </source>
</evidence>
<reference evidence="2" key="1">
    <citation type="submission" date="2022-09" db="EMBL/GenBank/DDBJ databases">
        <title>Whole genome shotgun sequence of Streptomyces albidoflavus NBRC 12854.</title>
        <authorList>
            <person name="Komaki H."/>
            <person name="Tamura T."/>
        </authorList>
    </citation>
    <scope>NUCLEOTIDE SEQUENCE</scope>
    <source>
        <strain evidence="2">NBRC 12854</strain>
    </source>
</reference>
<dbReference type="AlphaFoldDB" id="A0AA37BUA5"/>
<protein>
    <submittedName>
        <fullName evidence="2">Uncharacterized protein</fullName>
    </submittedName>
</protein>
<gene>
    <name evidence="2" type="ORF">ScoT_03350</name>
</gene>
<evidence type="ECO:0000313" key="2">
    <source>
        <dbReference type="EMBL" id="GHI44161.1"/>
    </source>
</evidence>
<sequence>MAGAGTVSMERAFREEYGRTPWAGTAESNALPRPPVGRSGTWSAGPLDSAAWCMC</sequence>
<accession>A0AA37BUA5</accession>
<feature type="region of interest" description="Disordered" evidence="1">
    <location>
        <begin position="18"/>
        <end position="47"/>
    </location>
</feature>
<proteinExistence type="predicted"/>
<dbReference type="Proteomes" id="UP001051844">
    <property type="component" value="Unassembled WGS sequence"/>
</dbReference>
<name>A0AA37BUA5_9ACTN</name>
<evidence type="ECO:0000313" key="3">
    <source>
        <dbReference type="Proteomes" id="UP001051844"/>
    </source>
</evidence>